<feature type="signal peptide" evidence="1">
    <location>
        <begin position="1"/>
        <end position="19"/>
    </location>
</feature>
<accession>A0A0C2A0M2</accession>
<evidence type="ECO:0000313" key="2">
    <source>
        <dbReference type="EMBL" id="KIG16943.1"/>
    </source>
</evidence>
<protein>
    <submittedName>
        <fullName evidence="2">Uncharacterized protein</fullName>
    </submittedName>
</protein>
<dbReference type="EMBL" id="JMCC02000030">
    <property type="protein sequence ID" value="KIG16943.1"/>
    <property type="molecule type" value="Genomic_DNA"/>
</dbReference>
<dbReference type="AlphaFoldDB" id="A0A0C2A0M2"/>
<proteinExistence type="predicted"/>
<reference evidence="2 3" key="1">
    <citation type="submission" date="2014-12" db="EMBL/GenBank/DDBJ databases">
        <title>Genome assembly of Enhygromyxa salina DSM 15201.</title>
        <authorList>
            <person name="Sharma G."/>
            <person name="Subramanian S."/>
        </authorList>
    </citation>
    <scope>NUCLEOTIDE SEQUENCE [LARGE SCALE GENOMIC DNA]</scope>
    <source>
        <strain evidence="2 3">DSM 15201</strain>
    </source>
</reference>
<keyword evidence="1" id="KW-0732">Signal</keyword>
<organism evidence="2 3">
    <name type="scientific">Enhygromyxa salina</name>
    <dbReference type="NCBI Taxonomy" id="215803"/>
    <lineage>
        <taxon>Bacteria</taxon>
        <taxon>Pseudomonadati</taxon>
        <taxon>Myxococcota</taxon>
        <taxon>Polyangia</taxon>
        <taxon>Nannocystales</taxon>
        <taxon>Nannocystaceae</taxon>
        <taxon>Enhygromyxa</taxon>
    </lineage>
</organism>
<feature type="chain" id="PRO_5002144710" evidence="1">
    <location>
        <begin position="20"/>
        <end position="344"/>
    </location>
</feature>
<sequence>MAGLLVGLTGLTALGCAHANPTRAQHRREVAGAMALADATSLELQHKHSTAPYGVVDVSELPTVVDADATPASAGSKLSEHRFTPAAMITATTVGDWLDADLVQVVTEIELRNACAVELDYAFGPSDSPDEAKPASRALASHTIQTQRIPQGSWLHLWDGDRWLGAAVTTVEHGRMEVSSQCDTLEVSFELPDHGRTTFAIHWDLDADPANQAGSPTSGSPTAGPIVLDIEHRDAPEQWGTDQDDEARVALRLANLCAEPIDYGFTPQLEDVPTNASTIPGHTERGVEIPAGWWLRYQALDSDWRGGATSSLAGAVLWMAPNCVDFGVGDGAVITAPSPPGQTD</sequence>
<name>A0A0C2A0M2_9BACT</name>
<evidence type="ECO:0000256" key="1">
    <source>
        <dbReference type="SAM" id="SignalP"/>
    </source>
</evidence>
<evidence type="ECO:0000313" key="3">
    <source>
        <dbReference type="Proteomes" id="UP000031599"/>
    </source>
</evidence>
<dbReference type="Proteomes" id="UP000031599">
    <property type="component" value="Unassembled WGS sequence"/>
</dbReference>
<comment type="caution">
    <text evidence="2">The sequence shown here is derived from an EMBL/GenBank/DDBJ whole genome shotgun (WGS) entry which is preliminary data.</text>
</comment>
<gene>
    <name evidence="2" type="ORF">DB30_03927</name>
</gene>